<comment type="caution">
    <text evidence="1">The sequence shown here is derived from an EMBL/GenBank/DDBJ whole genome shotgun (WGS) entry which is preliminary data.</text>
</comment>
<evidence type="ECO:0000313" key="2">
    <source>
        <dbReference type="Proteomes" id="UP000708208"/>
    </source>
</evidence>
<dbReference type="OrthoDB" id="10427564at2759"/>
<evidence type="ECO:0008006" key="3">
    <source>
        <dbReference type="Google" id="ProtNLM"/>
    </source>
</evidence>
<name>A0A8J2J4I0_9HEXA</name>
<dbReference type="CDD" id="cd00590">
    <property type="entry name" value="RRM_SF"/>
    <property type="match status" value="1"/>
</dbReference>
<protein>
    <recommendedName>
        <fullName evidence="3">RRM domain-containing protein</fullName>
    </recommendedName>
</protein>
<dbReference type="Proteomes" id="UP000708208">
    <property type="component" value="Unassembled WGS sequence"/>
</dbReference>
<gene>
    <name evidence="1" type="ORF">AFUS01_LOCUS1974</name>
</gene>
<proteinExistence type="predicted"/>
<organism evidence="1 2">
    <name type="scientific">Allacma fusca</name>
    <dbReference type="NCBI Taxonomy" id="39272"/>
    <lineage>
        <taxon>Eukaryota</taxon>
        <taxon>Metazoa</taxon>
        <taxon>Ecdysozoa</taxon>
        <taxon>Arthropoda</taxon>
        <taxon>Hexapoda</taxon>
        <taxon>Collembola</taxon>
        <taxon>Symphypleona</taxon>
        <taxon>Sminthuridae</taxon>
        <taxon>Allacma</taxon>
    </lineage>
</organism>
<dbReference type="EMBL" id="CAJVCH010011042">
    <property type="protein sequence ID" value="CAG7669069.1"/>
    <property type="molecule type" value="Genomic_DNA"/>
</dbReference>
<accession>A0A8J2J4I0</accession>
<evidence type="ECO:0000313" key="1">
    <source>
        <dbReference type="EMBL" id="CAG7669069.1"/>
    </source>
</evidence>
<sequence length="166" mass="18473">MSDLVEIFERFGKLFSIELSVCIKPDVGHKALSCNGWARVTFITYDGAQKALFAHLTRRIPGTLSPLSIYKGAVSNVILLKNIPASEPKAKVIDLLNEYPGVVSIAFTNQTTARMTFEDLDLALLFMDIVSKGELIIEGFTCSVDIDPEEDEDENDMFFTPEVQSY</sequence>
<dbReference type="AlphaFoldDB" id="A0A8J2J4I0"/>
<reference evidence="1" key="1">
    <citation type="submission" date="2021-06" db="EMBL/GenBank/DDBJ databases">
        <authorList>
            <person name="Hodson N. C."/>
            <person name="Mongue J. A."/>
            <person name="Jaron S. K."/>
        </authorList>
    </citation>
    <scope>NUCLEOTIDE SEQUENCE</scope>
</reference>
<keyword evidence="2" id="KW-1185">Reference proteome</keyword>